<feature type="chain" id="PRO_5011649896" evidence="1">
    <location>
        <begin position="26"/>
        <end position="138"/>
    </location>
</feature>
<evidence type="ECO:0000256" key="1">
    <source>
        <dbReference type="SAM" id="SignalP"/>
    </source>
</evidence>
<dbReference type="EMBL" id="FNFO01000011">
    <property type="protein sequence ID" value="SDM23449.1"/>
    <property type="molecule type" value="Genomic_DNA"/>
</dbReference>
<sequence>MKATSLFSVCFLVLCGLLCRCTSPAGEDWQRLEQEGWKSDRLGCAGNRQKLEPLFEDLRTELIGMAEREVRQRLGPPDRQELEARSQKFYIYYLTSGSQCAGQTGREGKLARIRFSALNQVSEVSYDHLAPSADQPQK</sequence>
<protein>
    <submittedName>
        <fullName evidence="2">Uncharacterized protein</fullName>
    </submittedName>
</protein>
<organism evidence="2 3">
    <name type="scientific">Catalinimonas alkaloidigena</name>
    <dbReference type="NCBI Taxonomy" id="1075417"/>
    <lineage>
        <taxon>Bacteria</taxon>
        <taxon>Pseudomonadati</taxon>
        <taxon>Bacteroidota</taxon>
        <taxon>Cytophagia</taxon>
        <taxon>Cytophagales</taxon>
        <taxon>Catalimonadaceae</taxon>
        <taxon>Catalinimonas</taxon>
    </lineage>
</organism>
<proteinExistence type="predicted"/>
<dbReference type="OrthoDB" id="981332at2"/>
<gene>
    <name evidence="2" type="ORF">SAMN05421823_111180</name>
</gene>
<dbReference type="AlphaFoldDB" id="A0A1G9RJE7"/>
<dbReference type="Proteomes" id="UP000198510">
    <property type="component" value="Unassembled WGS sequence"/>
</dbReference>
<keyword evidence="1" id="KW-0732">Signal</keyword>
<feature type="signal peptide" evidence="1">
    <location>
        <begin position="1"/>
        <end position="25"/>
    </location>
</feature>
<dbReference type="STRING" id="1075417.SAMN05421823_111180"/>
<dbReference type="RefSeq" id="WP_143017433.1">
    <property type="nucleotide sequence ID" value="NZ_FNFO01000011.1"/>
</dbReference>
<reference evidence="2 3" key="1">
    <citation type="submission" date="2016-10" db="EMBL/GenBank/DDBJ databases">
        <authorList>
            <person name="de Groot N.N."/>
        </authorList>
    </citation>
    <scope>NUCLEOTIDE SEQUENCE [LARGE SCALE GENOMIC DNA]</scope>
    <source>
        <strain evidence="2 3">DSM 25186</strain>
    </source>
</reference>
<evidence type="ECO:0000313" key="3">
    <source>
        <dbReference type="Proteomes" id="UP000198510"/>
    </source>
</evidence>
<name>A0A1G9RJE7_9BACT</name>
<accession>A0A1G9RJE7</accession>
<evidence type="ECO:0000313" key="2">
    <source>
        <dbReference type="EMBL" id="SDM23449.1"/>
    </source>
</evidence>
<keyword evidence="3" id="KW-1185">Reference proteome</keyword>